<evidence type="ECO:0000256" key="3">
    <source>
        <dbReference type="ARBA" id="ARBA00023002"/>
    </source>
</evidence>
<dbReference type="Pfam" id="PF03807">
    <property type="entry name" value="F420_oxidored"/>
    <property type="match status" value="1"/>
</dbReference>
<dbReference type="SUPFAM" id="SSF48179">
    <property type="entry name" value="6-phosphogluconate dehydrogenase C-terminal domain-like"/>
    <property type="match status" value="1"/>
</dbReference>
<gene>
    <name evidence="6" type="primary">proC</name>
    <name evidence="6" type="ORF">CI610_01893</name>
</gene>
<sequence>MARYSIGFIGAGNMASAIIHGLLQSGMSADQLIASAPSDITRNRIQQDFGIHTTVYNADAARADIVMLCVKPQIMKAALSDIHKTLIQQRPLLVSVAAGITITMLHQWINDQDYPLAVIRAMPNTPALFNQGATGLYAESGVSLDKKQRVTDIFNHIGIAQWVDKETLIDAVIAVAGSAPAYYFLFMEAIRDEGIKMGLSPKVSEQLTLQTALGAATMALKGDDDITELRRKVCSPNGTTERAIKTFQKGQLDHLVKQAMEAVLQRSREMAGELNQ</sequence>
<dbReference type="PANTHER" id="PTHR11645:SF0">
    <property type="entry name" value="PYRROLINE-5-CARBOXYLATE REDUCTASE 3"/>
    <property type="match status" value="1"/>
</dbReference>
<name>A0A2H9T7G5_9ZZZZ</name>
<dbReference type="Gene3D" id="1.10.3730.10">
    <property type="entry name" value="ProC C-terminal domain-like"/>
    <property type="match status" value="1"/>
</dbReference>
<dbReference type="AlphaFoldDB" id="A0A2H9T7G5"/>
<dbReference type="InterPro" id="IPR008927">
    <property type="entry name" value="6-PGluconate_DH-like_C_sf"/>
</dbReference>
<evidence type="ECO:0000256" key="1">
    <source>
        <dbReference type="ARBA" id="ARBA00005525"/>
    </source>
</evidence>
<dbReference type="InterPro" id="IPR036291">
    <property type="entry name" value="NAD(P)-bd_dom_sf"/>
</dbReference>
<evidence type="ECO:0000313" key="6">
    <source>
        <dbReference type="EMBL" id="PJE79144.1"/>
    </source>
</evidence>
<dbReference type="EC" id="1.5.1.2" evidence="6"/>
<proteinExistence type="inferred from homology"/>
<evidence type="ECO:0000259" key="4">
    <source>
        <dbReference type="Pfam" id="PF03807"/>
    </source>
</evidence>
<accession>A0A2H9T7G5</accession>
<protein>
    <submittedName>
        <fullName evidence="6">Pyrroline-5-carboxylate reductase</fullName>
        <ecNumber evidence="6">1.5.1.2</ecNumber>
    </submittedName>
</protein>
<evidence type="ECO:0000256" key="2">
    <source>
        <dbReference type="ARBA" id="ARBA00022857"/>
    </source>
</evidence>
<dbReference type="GO" id="GO:0004735">
    <property type="term" value="F:pyrroline-5-carboxylate reductase activity"/>
    <property type="evidence" value="ECO:0007669"/>
    <property type="project" value="UniProtKB-EC"/>
</dbReference>
<dbReference type="SUPFAM" id="SSF51735">
    <property type="entry name" value="NAD(P)-binding Rossmann-fold domains"/>
    <property type="match status" value="1"/>
</dbReference>
<dbReference type="FunFam" id="1.10.3730.10:FF:000001">
    <property type="entry name" value="Pyrroline-5-carboxylate reductase"/>
    <property type="match status" value="1"/>
</dbReference>
<dbReference type="HAMAP" id="MF_01925">
    <property type="entry name" value="P5C_reductase"/>
    <property type="match status" value="1"/>
</dbReference>
<reference evidence="6" key="1">
    <citation type="journal article" date="2017" name="Appl. Environ. Microbiol.">
        <title>Molecular characterization of an Endozoicomonas-like organism causing infection in king scallop Pecten maximus L.</title>
        <authorList>
            <person name="Cano I."/>
            <person name="van Aerle R."/>
            <person name="Ross S."/>
            <person name="Verner-Jeffreys D.W."/>
            <person name="Paley R.K."/>
            <person name="Rimmer G."/>
            <person name="Ryder D."/>
            <person name="Hooper P."/>
            <person name="Stone D."/>
            <person name="Feist S.W."/>
        </authorList>
    </citation>
    <scope>NUCLEOTIDE SEQUENCE</scope>
</reference>
<dbReference type="InterPro" id="IPR000304">
    <property type="entry name" value="Pyrroline-COOH_reductase"/>
</dbReference>
<dbReference type="InterPro" id="IPR028939">
    <property type="entry name" value="P5C_Rdtase_cat_N"/>
</dbReference>
<keyword evidence="3 6" id="KW-0560">Oxidoreductase</keyword>
<dbReference type="Pfam" id="PF14748">
    <property type="entry name" value="P5CR_dimer"/>
    <property type="match status" value="1"/>
</dbReference>
<dbReference type="PIRSF" id="PIRSF000193">
    <property type="entry name" value="Pyrrol-5-carb_rd"/>
    <property type="match status" value="1"/>
</dbReference>
<feature type="domain" description="Pyrroline-5-carboxylate reductase dimerisation" evidence="5">
    <location>
        <begin position="166"/>
        <end position="270"/>
    </location>
</feature>
<keyword evidence="2" id="KW-0521">NADP</keyword>
<dbReference type="GO" id="GO:0055129">
    <property type="term" value="P:L-proline biosynthetic process"/>
    <property type="evidence" value="ECO:0007669"/>
    <property type="project" value="TreeGrafter"/>
</dbReference>
<comment type="similarity">
    <text evidence="1">Belongs to the pyrroline-5-carboxylate reductase family.</text>
</comment>
<dbReference type="NCBIfam" id="TIGR00112">
    <property type="entry name" value="proC"/>
    <property type="match status" value="1"/>
</dbReference>
<dbReference type="InterPro" id="IPR029036">
    <property type="entry name" value="P5CR_dimer"/>
</dbReference>
<evidence type="ECO:0000259" key="5">
    <source>
        <dbReference type="Pfam" id="PF14748"/>
    </source>
</evidence>
<dbReference type="EMBL" id="NSIT01000092">
    <property type="protein sequence ID" value="PJE79144.1"/>
    <property type="molecule type" value="Genomic_DNA"/>
</dbReference>
<organism evidence="6">
    <name type="scientific">invertebrate metagenome</name>
    <dbReference type="NCBI Taxonomy" id="1711999"/>
    <lineage>
        <taxon>unclassified sequences</taxon>
        <taxon>metagenomes</taxon>
        <taxon>organismal metagenomes</taxon>
    </lineage>
</organism>
<dbReference type="PANTHER" id="PTHR11645">
    <property type="entry name" value="PYRROLINE-5-CARBOXYLATE REDUCTASE"/>
    <property type="match status" value="1"/>
</dbReference>
<feature type="domain" description="Pyrroline-5-carboxylate reductase catalytic N-terminal" evidence="4">
    <location>
        <begin position="6"/>
        <end position="99"/>
    </location>
</feature>
<comment type="caution">
    <text evidence="6">The sequence shown here is derived from an EMBL/GenBank/DDBJ whole genome shotgun (WGS) entry which is preliminary data.</text>
</comment>
<dbReference type="Gene3D" id="3.40.50.720">
    <property type="entry name" value="NAD(P)-binding Rossmann-like Domain"/>
    <property type="match status" value="1"/>
</dbReference>